<organism evidence="1 2">
    <name type="scientific">Gracilibacillus halotolerans</name>
    <dbReference type="NCBI Taxonomy" id="74386"/>
    <lineage>
        <taxon>Bacteria</taxon>
        <taxon>Bacillati</taxon>
        <taxon>Bacillota</taxon>
        <taxon>Bacilli</taxon>
        <taxon>Bacillales</taxon>
        <taxon>Bacillaceae</taxon>
        <taxon>Gracilibacillus</taxon>
    </lineage>
</organism>
<proteinExistence type="predicted"/>
<name>A0A841RQA0_9BACI</name>
<sequence length="77" mass="9058">MRFAIGYKRIIIFLHKNVPRETFLIFQREITTTIKEMIKNSALIPIYIHRKVNCSLLSIVLTKSIIGITERSEERNP</sequence>
<dbReference type="AlphaFoldDB" id="A0A841RQA0"/>
<reference evidence="1 2" key="1">
    <citation type="submission" date="2020-08" db="EMBL/GenBank/DDBJ databases">
        <title>Genomic Encyclopedia of Type Strains, Phase IV (KMG-IV): sequencing the most valuable type-strain genomes for metagenomic binning, comparative biology and taxonomic classification.</title>
        <authorList>
            <person name="Goeker M."/>
        </authorList>
    </citation>
    <scope>NUCLEOTIDE SEQUENCE [LARGE SCALE GENOMIC DNA]</scope>
    <source>
        <strain evidence="1 2">DSM 11805</strain>
    </source>
</reference>
<keyword evidence="2" id="KW-1185">Reference proteome</keyword>
<protein>
    <submittedName>
        <fullName evidence="1">Uncharacterized protein</fullName>
    </submittedName>
</protein>
<dbReference type="EMBL" id="JACHON010000011">
    <property type="protein sequence ID" value="MBB6513375.1"/>
    <property type="molecule type" value="Genomic_DNA"/>
</dbReference>
<accession>A0A841RQA0</accession>
<comment type="caution">
    <text evidence="1">The sequence shown here is derived from an EMBL/GenBank/DDBJ whole genome shotgun (WGS) entry which is preliminary data.</text>
</comment>
<evidence type="ECO:0000313" key="1">
    <source>
        <dbReference type="EMBL" id="MBB6513375.1"/>
    </source>
</evidence>
<evidence type="ECO:0000313" key="2">
    <source>
        <dbReference type="Proteomes" id="UP000572212"/>
    </source>
</evidence>
<dbReference type="Proteomes" id="UP000572212">
    <property type="component" value="Unassembled WGS sequence"/>
</dbReference>
<gene>
    <name evidence="1" type="ORF">GGQ92_002183</name>
</gene>